<dbReference type="Proteomes" id="UP000272316">
    <property type="component" value="Chromosome"/>
</dbReference>
<accession>A0A3G8ZBC7</accession>
<name>A0A3G8ZBC7_9FLAO</name>
<proteinExistence type="predicted"/>
<dbReference type="RefSeq" id="WP_124985988.1">
    <property type="nucleotide sequence ID" value="NZ_CP034160.1"/>
</dbReference>
<protein>
    <submittedName>
        <fullName evidence="1">Uncharacterized protein</fullName>
    </submittedName>
</protein>
<reference evidence="2" key="1">
    <citation type="submission" date="2018-11" db="EMBL/GenBank/DDBJ databases">
        <title>Proposal to divide the Flavobacteriaceae and reorganize its genera based on Amino Acid Identity values calculated from whole genome sequences.</title>
        <authorList>
            <person name="Nicholson A.C."/>
            <person name="Gulvik C.A."/>
            <person name="Whitney A.M."/>
            <person name="Sheth M."/>
            <person name="Batra D."/>
            <person name="Pryor J."/>
            <person name="Bernardet J.-F."/>
            <person name="Hugo C."/>
            <person name="Kampfer P."/>
            <person name="Newman J.D."/>
            <person name="McQuiston J.R."/>
        </authorList>
    </citation>
    <scope>NUCLEOTIDE SEQUENCE [LARGE SCALE GENOMIC DNA]</scope>
    <source>
        <strain evidence="2">H6466</strain>
    </source>
</reference>
<evidence type="ECO:0000313" key="2">
    <source>
        <dbReference type="Proteomes" id="UP000272316"/>
    </source>
</evidence>
<dbReference type="AlphaFoldDB" id="A0A3G8ZBC7"/>
<organism evidence="1 2">
    <name type="scientific">Epilithonimonas vandammei</name>
    <dbReference type="NCBI Taxonomy" id="2487072"/>
    <lineage>
        <taxon>Bacteria</taxon>
        <taxon>Pseudomonadati</taxon>
        <taxon>Bacteroidota</taxon>
        <taxon>Flavobacteriia</taxon>
        <taxon>Flavobacteriales</taxon>
        <taxon>Weeksellaceae</taxon>
        <taxon>Chryseobacterium group</taxon>
        <taxon>Epilithonimonas</taxon>
    </lineage>
</organism>
<gene>
    <name evidence="1" type="ORF">EIB75_05510</name>
</gene>
<sequence length="73" mass="8398">MMNKVTLDQSKTETNKKEVKETRLTLDQFKQFSTANNNEELEKLTGGVMASCHSTSNPLYDYWQKLWGQTSGH</sequence>
<evidence type="ECO:0000313" key="1">
    <source>
        <dbReference type="EMBL" id="AZI54739.1"/>
    </source>
</evidence>
<dbReference type="EMBL" id="CP034160">
    <property type="protein sequence ID" value="AZI54739.1"/>
    <property type="molecule type" value="Genomic_DNA"/>
</dbReference>
<dbReference type="KEGG" id="eva:EIB75_05510"/>